<dbReference type="KEGG" id="ajp:AMJAP_1474"/>
<reference evidence="2 3" key="1">
    <citation type="journal article" date="2008" name="Int. J. Syst. Evol. Microbiol.">
        <title>Amphritea japonica sp. nov. and Amphritea balenae sp. nov., isolated from the sediment adjacent to sperm whale carcasses off Kagoshima, Japan.</title>
        <authorList>
            <person name="Miyazaki M."/>
            <person name="Nogi Y."/>
            <person name="Fujiwara Y."/>
            <person name="Kawato M."/>
            <person name="Nagahama T."/>
            <person name="Kubokawa K."/>
            <person name="Horikoshi K."/>
        </authorList>
    </citation>
    <scope>NUCLEOTIDE SEQUENCE [LARGE SCALE GENOMIC DNA]</scope>
    <source>
        <strain evidence="2 3">ATCC BAA-1530</strain>
    </source>
</reference>
<evidence type="ECO:0000259" key="1">
    <source>
        <dbReference type="Pfam" id="PF02036"/>
    </source>
</evidence>
<feature type="domain" description="SCP2" evidence="1">
    <location>
        <begin position="26"/>
        <end position="105"/>
    </location>
</feature>
<dbReference type="InterPro" id="IPR036527">
    <property type="entry name" value="SCP2_sterol-bd_dom_sf"/>
</dbReference>
<dbReference type="SUPFAM" id="SSF55718">
    <property type="entry name" value="SCP-like"/>
    <property type="match status" value="1"/>
</dbReference>
<evidence type="ECO:0000313" key="3">
    <source>
        <dbReference type="Proteomes" id="UP000595663"/>
    </source>
</evidence>
<proteinExistence type="predicted"/>
<dbReference type="PANTHER" id="PTHR10094">
    <property type="entry name" value="STEROL CARRIER PROTEIN 2 SCP-2 FAMILY PROTEIN"/>
    <property type="match status" value="1"/>
</dbReference>
<dbReference type="EMBL" id="AP014545">
    <property type="protein sequence ID" value="BBB26069.1"/>
    <property type="molecule type" value="Genomic_DNA"/>
</dbReference>
<dbReference type="PANTHER" id="PTHR10094:SF25">
    <property type="entry name" value="SCP2 STEROL-BINDING DOMAIN-CONTAINING PROTEIN 1"/>
    <property type="match status" value="1"/>
</dbReference>
<sequence>MSEAITVSRVIEKLSSRFIAKNSVDINSTYQFQLHDAEDFYFTIANQSLLVETGNHSDPDITLILDSETFIRVVTGEQDGMSAFLKGQLRAEGNVMLATKLGKFFSKEKQS</sequence>
<name>A0A7R6SS82_9GAMM</name>
<dbReference type="OrthoDB" id="9809312at2"/>
<protein>
    <recommendedName>
        <fullName evidence="1">SCP2 domain-containing protein</fullName>
    </recommendedName>
</protein>
<dbReference type="Proteomes" id="UP000595663">
    <property type="component" value="Chromosome"/>
</dbReference>
<keyword evidence="3" id="KW-1185">Reference proteome</keyword>
<dbReference type="Pfam" id="PF02036">
    <property type="entry name" value="SCP2"/>
    <property type="match status" value="1"/>
</dbReference>
<dbReference type="InterPro" id="IPR003033">
    <property type="entry name" value="SCP2_sterol-bd_dom"/>
</dbReference>
<dbReference type="GO" id="GO:0005829">
    <property type="term" value="C:cytosol"/>
    <property type="evidence" value="ECO:0007669"/>
    <property type="project" value="TreeGrafter"/>
</dbReference>
<gene>
    <name evidence="2" type="ORF">AMJAP_1474</name>
</gene>
<organism evidence="2 3">
    <name type="scientific">Amphritea japonica ATCC BAA-1530</name>
    <dbReference type="NCBI Taxonomy" id="1278309"/>
    <lineage>
        <taxon>Bacteria</taxon>
        <taxon>Pseudomonadati</taxon>
        <taxon>Pseudomonadota</taxon>
        <taxon>Gammaproteobacteria</taxon>
        <taxon>Oceanospirillales</taxon>
        <taxon>Oceanospirillaceae</taxon>
        <taxon>Amphritea</taxon>
    </lineage>
</organism>
<dbReference type="RefSeq" id="WP_019621678.1">
    <property type="nucleotide sequence ID" value="NZ_AP014545.1"/>
</dbReference>
<accession>A0A7R6SS82</accession>
<dbReference type="Gene3D" id="3.30.1050.10">
    <property type="entry name" value="SCP2 sterol-binding domain"/>
    <property type="match status" value="1"/>
</dbReference>
<evidence type="ECO:0000313" key="2">
    <source>
        <dbReference type="EMBL" id="BBB26069.1"/>
    </source>
</evidence>
<dbReference type="AlphaFoldDB" id="A0A7R6SS82"/>